<evidence type="ECO:0008006" key="4">
    <source>
        <dbReference type="Google" id="ProtNLM"/>
    </source>
</evidence>
<protein>
    <recommendedName>
        <fullName evidence="4">DUF306 domain-containing protein</fullName>
    </recommendedName>
</protein>
<comment type="caution">
    <text evidence="2">The sequence shown here is derived from an EMBL/GenBank/DDBJ whole genome shotgun (WGS) entry which is preliminary data.</text>
</comment>
<dbReference type="EMBL" id="JBHUEA010000012">
    <property type="protein sequence ID" value="MFD1721658.1"/>
    <property type="molecule type" value="Genomic_DNA"/>
</dbReference>
<gene>
    <name evidence="2" type="ORF">ACFSBI_08855</name>
</gene>
<keyword evidence="3" id="KW-1185">Reference proteome</keyword>
<evidence type="ECO:0000256" key="1">
    <source>
        <dbReference type="SAM" id="Phobius"/>
    </source>
</evidence>
<feature type="transmembrane region" description="Helical" evidence="1">
    <location>
        <begin position="6"/>
        <end position="28"/>
    </location>
</feature>
<dbReference type="RefSeq" id="WP_377934100.1">
    <property type="nucleotide sequence ID" value="NZ_JBHUEA010000012.1"/>
</dbReference>
<keyword evidence="1" id="KW-1133">Transmembrane helix</keyword>
<keyword evidence="1" id="KW-0472">Membrane</keyword>
<evidence type="ECO:0000313" key="3">
    <source>
        <dbReference type="Proteomes" id="UP001597347"/>
    </source>
</evidence>
<organism evidence="2 3">
    <name type="scientific">Amnibacterium endophyticum</name>
    <dbReference type="NCBI Taxonomy" id="2109337"/>
    <lineage>
        <taxon>Bacteria</taxon>
        <taxon>Bacillati</taxon>
        <taxon>Actinomycetota</taxon>
        <taxon>Actinomycetes</taxon>
        <taxon>Micrococcales</taxon>
        <taxon>Microbacteriaceae</taxon>
        <taxon>Amnibacterium</taxon>
    </lineage>
</organism>
<accession>A0ABW4LEN3</accession>
<proteinExistence type="predicted"/>
<name>A0ABW4LEN3_9MICO</name>
<evidence type="ECO:0000313" key="2">
    <source>
        <dbReference type="EMBL" id="MFD1721658.1"/>
    </source>
</evidence>
<sequence>MLRRVPPIVLAAVTTAVVAVVVVTVVLLTGGGQGRRLAPCTDALEAGPYGCVVLVSLDGSVDGQDASAPSGGSITYRIERTGGRDHLLWSGDCNGGEADVAVSAARYRLTGAVMRQKACEGAGSVDPWAARLFLGDGSAPAVVRVDDRDDGTVVLTQGGYRARFAQVVAARD</sequence>
<reference evidence="3" key="1">
    <citation type="journal article" date="2019" name="Int. J. Syst. Evol. Microbiol.">
        <title>The Global Catalogue of Microorganisms (GCM) 10K type strain sequencing project: providing services to taxonomists for standard genome sequencing and annotation.</title>
        <authorList>
            <consortium name="The Broad Institute Genomics Platform"/>
            <consortium name="The Broad Institute Genome Sequencing Center for Infectious Disease"/>
            <person name="Wu L."/>
            <person name="Ma J."/>
        </authorList>
    </citation>
    <scope>NUCLEOTIDE SEQUENCE [LARGE SCALE GENOMIC DNA]</scope>
    <source>
        <strain evidence="3">CGMCC 1.12471</strain>
    </source>
</reference>
<dbReference type="Proteomes" id="UP001597347">
    <property type="component" value="Unassembled WGS sequence"/>
</dbReference>
<keyword evidence="1" id="KW-0812">Transmembrane</keyword>